<evidence type="ECO:0000256" key="6">
    <source>
        <dbReference type="ARBA" id="ARBA00022989"/>
    </source>
</evidence>
<protein>
    <recommendedName>
        <fullName evidence="11">Transporter</fullName>
    </recommendedName>
</protein>
<feature type="transmembrane region" description="Helical" evidence="8">
    <location>
        <begin position="203"/>
        <end position="224"/>
    </location>
</feature>
<comment type="subcellular location">
    <subcellularLocation>
        <location evidence="1">Cell membrane</location>
        <topology evidence="1">Multi-pass membrane protein</topology>
    </subcellularLocation>
</comment>
<keyword evidence="4" id="KW-1003">Cell membrane</keyword>
<dbReference type="Proteomes" id="UP000231451">
    <property type="component" value="Unassembled WGS sequence"/>
</dbReference>
<dbReference type="InterPro" id="IPR004776">
    <property type="entry name" value="Mem_transp_PIN-like"/>
</dbReference>
<dbReference type="AlphaFoldDB" id="A0A2M9HCM6"/>
<evidence type="ECO:0008006" key="11">
    <source>
        <dbReference type="Google" id="ProtNLM"/>
    </source>
</evidence>
<feature type="transmembrane region" description="Helical" evidence="8">
    <location>
        <begin position="326"/>
        <end position="347"/>
    </location>
</feature>
<dbReference type="InterPro" id="IPR038770">
    <property type="entry name" value="Na+/solute_symporter_sf"/>
</dbReference>
<feature type="transmembrane region" description="Helical" evidence="8">
    <location>
        <begin position="149"/>
        <end position="170"/>
    </location>
</feature>
<feature type="transmembrane region" description="Helical" evidence="8">
    <location>
        <begin position="244"/>
        <end position="263"/>
    </location>
</feature>
<evidence type="ECO:0000313" key="9">
    <source>
        <dbReference type="EMBL" id="PJM74557.1"/>
    </source>
</evidence>
<dbReference type="GO" id="GO:0055085">
    <property type="term" value="P:transmembrane transport"/>
    <property type="evidence" value="ECO:0007669"/>
    <property type="project" value="InterPro"/>
</dbReference>
<keyword evidence="7 8" id="KW-0472">Membrane</keyword>
<proteinExistence type="inferred from homology"/>
<evidence type="ECO:0000256" key="4">
    <source>
        <dbReference type="ARBA" id="ARBA00022475"/>
    </source>
</evidence>
<reference evidence="9 10" key="1">
    <citation type="submission" date="2017-10" db="EMBL/GenBank/DDBJ databases">
        <title>Draft genome sequences of strains TRE 1, TRE 9, TRE H and TRI 7, isolated from tamarins, belonging to four potential novel Bifidobacterium species.</title>
        <authorList>
            <person name="Mattarelli P."/>
            <person name="Modesto M."/>
            <person name="Puglisi E."/>
            <person name="Morelli L."/>
            <person name="Spezio C."/>
            <person name="Bonetti A."/>
            <person name="Sandri C."/>
        </authorList>
    </citation>
    <scope>NUCLEOTIDE SEQUENCE [LARGE SCALE GENOMIC DNA]</scope>
    <source>
        <strain evidence="10">TRI7</strain>
    </source>
</reference>
<evidence type="ECO:0000256" key="7">
    <source>
        <dbReference type="ARBA" id="ARBA00023136"/>
    </source>
</evidence>
<evidence type="ECO:0000256" key="8">
    <source>
        <dbReference type="SAM" id="Phobius"/>
    </source>
</evidence>
<sequence>MGSEGGDGHRRQHRMIRRSQMGEIAVVLTQMGSFALIIALGYLLARRGYLTEPVSRGITRIMVDITLPCMIIASVADADVSVVLAQLPMAFALAAILFAGMFAFAALAALMLRVPRRDFAAYVFMGLCTNNGFIGLPIIAAIWGNRAVIVGSVYVIVIGCLMFSLGFAMLSVDRDLRERRSGEDRSPDGERPRPRIVIPWRSMLNSGLIGSLLALALLVCRASLPAFLQNSLSMVGSMTPPLSMLIVGYYLSGIPVASIIREWRLIPASLIRQFAGPLLLFLAVRPFVADPMMIGIFVVIGAMPVGSMAPAFIGRFGGDVELMSKATVSSTTLTMAIVPALLAAIAAI</sequence>
<dbReference type="OrthoDB" id="3238334at2"/>
<keyword evidence="5 8" id="KW-0812">Transmembrane</keyword>
<dbReference type="PANTHER" id="PTHR36838">
    <property type="entry name" value="AUXIN EFFLUX CARRIER FAMILY PROTEIN"/>
    <property type="match status" value="1"/>
</dbReference>
<dbReference type="PANTHER" id="PTHR36838:SF1">
    <property type="entry name" value="SLR1864 PROTEIN"/>
    <property type="match status" value="1"/>
</dbReference>
<gene>
    <name evidence="9" type="ORF">CSQ87_09760</name>
</gene>
<dbReference type="GO" id="GO:0005886">
    <property type="term" value="C:plasma membrane"/>
    <property type="evidence" value="ECO:0007669"/>
    <property type="project" value="UniProtKB-SubCell"/>
</dbReference>
<dbReference type="EMBL" id="PEBK01000011">
    <property type="protein sequence ID" value="PJM74557.1"/>
    <property type="molecule type" value="Genomic_DNA"/>
</dbReference>
<comment type="caution">
    <text evidence="9">The sequence shown here is derived from an EMBL/GenBank/DDBJ whole genome shotgun (WGS) entry which is preliminary data.</text>
</comment>
<comment type="similarity">
    <text evidence="2">Belongs to the auxin efflux carrier (TC 2.A.69) family.</text>
</comment>
<keyword evidence="10" id="KW-1185">Reference proteome</keyword>
<feature type="transmembrane region" description="Helical" evidence="8">
    <location>
        <begin position="119"/>
        <end position="143"/>
    </location>
</feature>
<keyword evidence="3" id="KW-0813">Transport</keyword>
<dbReference type="Pfam" id="PF03547">
    <property type="entry name" value="Mem_trans"/>
    <property type="match status" value="1"/>
</dbReference>
<feature type="transmembrane region" description="Helical" evidence="8">
    <location>
        <begin position="294"/>
        <end position="314"/>
    </location>
</feature>
<dbReference type="Gene3D" id="1.20.1530.20">
    <property type="match status" value="1"/>
</dbReference>
<evidence type="ECO:0000256" key="2">
    <source>
        <dbReference type="ARBA" id="ARBA00010145"/>
    </source>
</evidence>
<feature type="transmembrane region" description="Helical" evidence="8">
    <location>
        <begin position="88"/>
        <end position="112"/>
    </location>
</feature>
<evidence type="ECO:0000256" key="1">
    <source>
        <dbReference type="ARBA" id="ARBA00004651"/>
    </source>
</evidence>
<feature type="transmembrane region" description="Helical" evidence="8">
    <location>
        <begin position="270"/>
        <end position="288"/>
    </location>
</feature>
<keyword evidence="6 8" id="KW-1133">Transmembrane helix</keyword>
<organism evidence="9 10">
    <name type="scientific">Bifidobacterium simiarum</name>
    <dbReference type="NCBI Taxonomy" id="2045441"/>
    <lineage>
        <taxon>Bacteria</taxon>
        <taxon>Bacillati</taxon>
        <taxon>Actinomycetota</taxon>
        <taxon>Actinomycetes</taxon>
        <taxon>Bifidobacteriales</taxon>
        <taxon>Bifidobacteriaceae</taxon>
        <taxon>Bifidobacterium</taxon>
    </lineage>
</organism>
<evidence type="ECO:0000313" key="10">
    <source>
        <dbReference type="Proteomes" id="UP000231451"/>
    </source>
</evidence>
<evidence type="ECO:0000256" key="5">
    <source>
        <dbReference type="ARBA" id="ARBA00022692"/>
    </source>
</evidence>
<accession>A0A2M9HCM6</accession>
<evidence type="ECO:0000256" key="3">
    <source>
        <dbReference type="ARBA" id="ARBA00022448"/>
    </source>
</evidence>
<name>A0A2M9HCM6_9BIFI</name>
<feature type="transmembrane region" description="Helical" evidence="8">
    <location>
        <begin position="24"/>
        <end position="45"/>
    </location>
</feature>